<dbReference type="PANTHER" id="PTHR43478">
    <property type="entry name" value="NA+/H+ ANTIPORTER-RELATED"/>
    <property type="match status" value="1"/>
</dbReference>
<feature type="domain" description="Na+/H+ antiporter NhaC-like C-terminal" evidence="7">
    <location>
        <begin position="163"/>
        <end position="457"/>
    </location>
</feature>
<name>A0A918RKC5_9GAMM</name>
<feature type="transmembrane region" description="Helical" evidence="6">
    <location>
        <begin position="376"/>
        <end position="394"/>
    </location>
</feature>
<keyword evidence="9" id="KW-1185">Reference proteome</keyword>
<feature type="transmembrane region" description="Helical" evidence="6">
    <location>
        <begin position="279"/>
        <end position="296"/>
    </location>
</feature>
<dbReference type="Pfam" id="PF03553">
    <property type="entry name" value="Na_H_antiporter"/>
    <property type="match status" value="1"/>
</dbReference>
<feature type="transmembrane region" description="Helical" evidence="6">
    <location>
        <begin position="317"/>
        <end position="344"/>
    </location>
</feature>
<evidence type="ECO:0000259" key="7">
    <source>
        <dbReference type="Pfam" id="PF03553"/>
    </source>
</evidence>
<keyword evidence="5 6" id="KW-0472">Membrane</keyword>
<accession>A0A918RKC5</accession>
<feature type="transmembrane region" description="Helical" evidence="6">
    <location>
        <begin position="248"/>
        <end position="267"/>
    </location>
</feature>
<evidence type="ECO:0000313" key="8">
    <source>
        <dbReference type="EMBL" id="GHA03297.1"/>
    </source>
</evidence>
<keyword evidence="4 6" id="KW-1133">Transmembrane helix</keyword>
<evidence type="ECO:0000256" key="3">
    <source>
        <dbReference type="ARBA" id="ARBA00022692"/>
    </source>
</evidence>
<dbReference type="PANTHER" id="PTHR43478:SF1">
    <property type="entry name" value="NA+_H+ ANTIPORTER NHAC-LIKE C-TERMINAL DOMAIN-CONTAINING PROTEIN"/>
    <property type="match status" value="1"/>
</dbReference>
<reference evidence="8" key="2">
    <citation type="submission" date="2020-09" db="EMBL/GenBank/DDBJ databases">
        <authorList>
            <person name="Sun Q."/>
            <person name="Kim S."/>
        </authorList>
    </citation>
    <scope>NUCLEOTIDE SEQUENCE</scope>
    <source>
        <strain evidence="8">KCTC 12711</strain>
    </source>
</reference>
<evidence type="ECO:0000256" key="1">
    <source>
        <dbReference type="ARBA" id="ARBA00004651"/>
    </source>
</evidence>
<dbReference type="AlphaFoldDB" id="A0A918RKC5"/>
<protein>
    <submittedName>
        <fullName evidence="8">Sodium:proton antiporter</fullName>
    </submittedName>
</protein>
<evidence type="ECO:0000256" key="2">
    <source>
        <dbReference type="ARBA" id="ARBA00022475"/>
    </source>
</evidence>
<feature type="transmembrane region" description="Helical" evidence="6">
    <location>
        <begin position="350"/>
        <end position="369"/>
    </location>
</feature>
<dbReference type="GO" id="GO:0005886">
    <property type="term" value="C:plasma membrane"/>
    <property type="evidence" value="ECO:0007669"/>
    <property type="project" value="UniProtKB-SubCell"/>
</dbReference>
<feature type="transmembrane region" description="Helical" evidence="6">
    <location>
        <begin position="73"/>
        <end position="93"/>
    </location>
</feature>
<keyword evidence="3 6" id="KW-0812">Transmembrane</keyword>
<dbReference type="EMBL" id="BMXA01000002">
    <property type="protein sequence ID" value="GHA03297.1"/>
    <property type="molecule type" value="Genomic_DNA"/>
</dbReference>
<sequence>MTQLPAWLSILPALVAIAYVMWRRDVVIALVLAIFTSEWLLLMDGGRYAPTTGLLNTIERVVAVFADQGNTRLLLFCVLVGALLAYMRFSGGVRATVNRLVKSGIATTPRRTGLVTFGTGVVIFIESNLSVLTAGILSRGLFDKFNMSRERLAYIIDSTSAPVCILILLNAWGAFVLGLIASYFDQQDAVSILVSTIPLNVYAWSTLLLVLYTVISGKVHGPMARTEASNAPVTEVEFEHQAGRARDMLIPLAVLVVSMLGFMVWTGGGDIMAGSGSKSVLYATALATTVAYLMLVTQARFTGRQVLDEGFKGMGELLPLVAILLLSIALGASVKALGTGVFIAGLVADYLPLFMVPAIVFIAGAFASFTTGTSWGTFALLVPIAIPIALNLGLPPSLMLAAVLGGGVFGDHCSPVSDTTAVSSLAAGCDILDHVRTQLPYALVCGVITVVAYLIMGYMVV</sequence>
<evidence type="ECO:0000256" key="6">
    <source>
        <dbReference type="SAM" id="Phobius"/>
    </source>
</evidence>
<feature type="transmembrane region" description="Helical" evidence="6">
    <location>
        <begin position="441"/>
        <end position="460"/>
    </location>
</feature>
<dbReference type="RefSeq" id="WP_189398984.1">
    <property type="nucleotide sequence ID" value="NZ_BMXA01000002.1"/>
</dbReference>
<feature type="transmembrane region" description="Helical" evidence="6">
    <location>
        <begin position="190"/>
        <end position="215"/>
    </location>
</feature>
<comment type="caution">
    <text evidence="8">The sequence shown here is derived from an EMBL/GenBank/DDBJ whole genome shotgun (WGS) entry which is preliminary data.</text>
</comment>
<feature type="transmembrane region" description="Helical" evidence="6">
    <location>
        <begin position="163"/>
        <end position="184"/>
    </location>
</feature>
<evidence type="ECO:0000256" key="5">
    <source>
        <dbReference type="ARBA" id="ARBA00023136"/>
    </source>
</evidence>
<organism evidence="8 9">
    <name type="scientific">Arenicella chitinivorans</name>
    <dbReference type="NCBI Taxonomy" id="1329800"/>
    <lineage>
        <taxon>Bacteria</taxon>
        <taxon>Pseudomonadati</taxon>
        <taxon>Pseudomonadota</taxon>
        <taxon>Gammaproteobacteria</taxon>
        <taxon>Arenicellales</taxon>
        <taxon>Arenicellaceae</taxon>
        <taxon>Arenicella</taxon>
    </lineage>
</organism>
<proteinExistence type="predicted"/>
<feature type="transmembrane region" description="Helical" evidence="6">
    <location>
        <begin position="113"/>
        <end position="142"/>
    </location>
</feature>
<reference evidence="8" key="1">
    <citation type="journal article" date="2014" name="Int. J. Syst. Evol. Microbiol.">
        <title>Complete genome sequence of Corynebacterium casei LMG S-19264T (=DSM 44701T), isolated from a smear-ripened cheese.</title>
        <authorList>
            <consortium name="US DOE Joint Genome Institute (JGI-PGF)"/>
            <person name="Walter F."/>
            <person name="Albersmeier A."/>
            <person name="Kalinowski J."/>
            <person name="Ruckert C."/>
        </authorList>
    </citation>
    <scope>NUCLEOTIDE SEQUENCE</scope>
    <source>
        <strain evidence="8">KCTC 12711</strain>
    </source>
</reference>
<keyword evidence="2" id="KW-1003">Cell membrane</keyword>
<gene>
    <name evidence="8" type="ORF">GCM10008090_10390</name>
</gene>
<feature type="transmembrane region" description="Helical" evidence="6">
    <location>
        <begin position="26"/>
        <end position="42"/>
    </location>
</feature>
<dbReference type="Proteomes" id="UP000614811">
    <property type="component" value="Unassembled WGS sequence"/>
</dbReference>
<comment type="subcellular location">
    <subcellularLocation>
        <location evidence="1">Cell membrane</location>
        <topology evidence="1">Multi-pass membrane protein</topology>
    </subcellularLocation>
</comment>
<evidence type="ECO:0000256" key="4">
    <source>
        <dbReference type="ARBA" id="ARBA00022989"/>
    </source>
</evidence>
<evidence type="ECO:0000313" key="9">
    <source>
        <dbReference type="Proteomes" id="UP000614811"/>
    </source>
</evidence>
<dbReference type="InterPro" id="IPR018461">
    <property type="entry name" value="Na/H_Antiport_NhaC-like_C"/>
</dbReference>